<organism evidence="1 2">
    <name type="scientific">Vagococcus elongatus</name>
    <dbReference type="NCBI Taxonomy" id="180344"/>
    <lineage>
        <taxon>Bacteria</taxon>
        <taxon>Bacillati</taxon>
        <taxon>Bacillota</taxon>
        <taxon>Bacilli</taxon>
        <taxon>Lactobacillales</taxon>
        <taxon>Enterococcaceae</taxon>
        <taxon>Vagococcus</taxon>
    </lineage>
</organism>
<protein>
    <submittedName>
        <fullName evidence="1">Uncharacterized protein</fullName>
    </submittedName>
</protein>
<dbReference type="Proteomes" id="UP000287605">
    <property type="component" value="Unassembled WGS sequence"/>
</dbReference>
<gene>
    <name evidence="1" type="ORF">CBF29_13000</name>
</gene>
<dbReference type="RefSeq" id="WP_126810140.1">
    <property type="nucleotide sequence ID" value="NZ_NGKA01000033.1"/>
</dbReference>
<name>A0A430AL98_9ENTE</name>
<evidence type="ECO:0000313" key="1">
    <source>
        <dbReference type="EMBL" id="RSU08869.1"/>
    </source>
</evidence>
<accession>A0A430AL98</accession>
<proteinExistence type="predicted"/>
<dbReference type="AlphaFoldDB" id="A0A430AL98"/>
<sequence>MQTKLSKKMLEKAFKKMKERENNQTPLDFQRFKKNRQKKYPRKPGRPEKGYISHKKAYKSYINQWKQY</sequence>
<reference evidence="1 2" key="1">
    <citation type="submission" date="2017-05" db="EMBL/GenBank/DDBJ databases">
        <title>Vagococcus spp. assemblies.</title>
        <authorList>
            <person name="Gulvik C.A."/>
        </authorList>
    </citation>
    <scope>NUCLEOTIDE SEQUENCE [LARGE SCALE GENOMIC DNA]</scope>
    <source>
        <strain evidence="1 2">CCUG 51432</strain>
    </source>
</reference>
<dbReference type="EMBL" id="NGKA01000033">
    <property type="protein sequence ID" value="RSU08869.1"/>
    <property type="molecule type" value="Genomic_DNA"/>
</dbReference>
<evidence type="ECO:0000313" key="2">
    <source>
        <dbReference type="Proteomes" id="UP000287605"/>
    </source>
</evidence>
<keyword evidence="2" id="KW-1185">Reference proteome</keyword>
<comment type="caution">
    <text evidence="1">The sequence shown here is derived from an EMBL/GenBank/DDBJ whole genome shotgun (WGS) entry which is preliminary data.</text>
</comment>